<evidence type="ECO:0000256" key="9">
    <source>
        <dbReference type="ARBA" id="ARBA00022842"/>
    </source>
</evidence>
<evidence type="ECO:0000313" key="16">
    <source>
        <dbReference type="Proteomes" id="UP000019666"/>
    </source>
</evidence>
<dbReference type="SMART" id="SM00493">
    <property type="entry name" value="TOPRIM"/>
    <property type="match status" value="1"/>
</dbReference>
<evidence type="ECO:0000259" key="14">
    <source>
        <dbReference type="PROSITE" id="PS50880"/>
    </source>
</evidence>
<comment type="caution">
    <text evidence="15">The sequence shown here is derived from an EMBL/GenBank/DDBJ whole genome shotgun (WGS) entry which is preliminary data.</text>
</comment>
<dbReference type="RefSeq" id="WP_037280059.1">
    <property type="nucleotide sequence ID" value="NZ_KK088569.1"/>
</dbReference>
<dbReference type="AlphaFoldDB" id="A0A017HNI0"/>
<evidence type="ECO:0000256" key="13">
    <source>
        <dbReference type="SAM" id="MobiDB-lite"/>
    </source>
</evidence>
<accession>A0A017HNI0</accession>
<dbReference type="SMART" id="SM00400">
    <property type="entry name" value="ZnF_CHCC"/>
    <property type="match status" value="1"/>
</dbReference>
<dbReference type="PROSITE" id="PS50880">
    <property type="entry name" value="TOPRIM"/>
    <property type="match status" value="1"/>
</dbReference>
<dbReference type="OrthoDB" id="9803773at2"/>
<evidence type="ECO:0000256" key="1">
    <source>
        <dbReference type="ARBA" id="ARBA00022478"/>
    </source>
</evidence>
<dbReference type="InterPro" id="IPR013264">
    <property type="entry name" value="DNAG_N"/>
</dbReference>
<comment type="domain">
    <text evidence="12">Contains an N-terminal zinc-binding domain, a central core domain that contains the primase activity, and a C-terminal DnaB-binding domain.</text>
</comment>
<sequence length="671" mass="73576">MSLPPGFLEELRNRLPLARVVGRKVTWDQRKSNQAKGDFWAPCPFHQEKSASFHVDDRKGFYYCFGCHEKGDAISFVQKTENVSFIEAIEILAREAGMPMPEQDPRAAEKVSRNTRLAEVMEMAVQHYRLQLSTRAAEGARAYLAKRGLSEAAQKRWEIGYASDDRHGLSKALKGKGVTDDLLLEAGLTGEGQGGTYDRFWGRIIFPIRDARGRAIALGGRSMDPKARAKYLNSPQTPLFDKGRNLFNHGPAREACGKGAQLIVAEGYMDVIALAEAGFAGAVAPLGTAVTEEQMSLLWRIHDEPVIALDGDAAGLRAAMRVIDLALPRLEAGKGLRFALLPGGQDPDELIKSKGAPAMQAVLDEAQPMVRLLWRRETEGKVFDSPERKATLDKSLRQAISAIRDPSIRRHYGEEIKNLRWELWGPKPREGRRYERRGFGGKGGPALPTPSAKASSLAGDVGPIRSYVTDLVIPSTEAERSATIALENELRHAVLAMLVMTPELLPAFAHDIEALDCPDPGQSALRDALLRHADALDLRAALVREIGPENLESLLGSAHILSVRRPGEVESARLVVAEALAKIAARRSHAAALEEAVEDIGGTADEWLTRRLGQAAAQVDVTRRKETEDAREEVVAPNGNKLDKRDIDHRSQVIAEIDFTRGGRGGHRRGP</sequence>
<keyword evidence="8 12" id="KW-0862">Zinc</keyword>
<evidence type="ECO:0000256" key="12">
    <source>
        <dbReference type="HAMAP-Rule" id="MF_00974"/>
    </source>
</evidence>
<comment type="function">
    <text evidence="12">RNA polymerase that catalyzes the synthesis of short RNA molecules used as primers for DNA polymerase during DNA replication.</text>
</comment>
<dbReference type="GO" id="GO:0008270">
    <property type="term" value="F:zinc ion binding"/>
    <property type="evidence" value="ECO:0007669"/>
    <property type="project" value="UniProtKB-UniRule"/>
</dbReference>
<dbReference type="InterPro" id="IPR030846">
    <property type="entry name" value="DnaG_bac"/>
</dbReference>
<dbReference type="InterPro" id="IPR036977">
    <property type="entry name" value="DNA_primase_Znf_CHC2"/>
</dbReference>
<dbReference type="PANTHER" id="PTHR30313">
    <property type="entry name" value="DNA PRIMASE"/>
    <property type="match status" value="1"/>
</dbReference>
<feature type="domain" description="Toprim" evidence="14">
    <location>
        <begin position="260"/>
        <end position="342"/>
    </location>
</feature>
<dbReference type="Proteomes" id="UP000019666">
    <property type="component" value="Unassembled WGS sequence"/>
</dbReference>
<evidence type="ECO:0000256" key="10">
    <source>
        <dbReference type="ARBA" id="ARBA00023125"/>
    </source>
</evidence>
<dbReference type="SUPFAM" id="SSF56731">
    <property type="entry name" value="DNA primase core"/>
    <property type="match status" value="1"/>
</dbReference>
<dbReference type="GO" id="GO:0006269">
    <property type="term" value="P:DNA replication, synthesis of primer"/>
    <property type="evidence" value="ECO:0007669"/>
    <property type="project" value="UniProtKB-UniRule"/>
</dbReference>
<evidence type="ECO:0000313" key="15">
    <source>
        <dbReference type="EMBL" id="EYD75926.1"/>
    </source>
</evidence>
<feature type="zinc finger region" description="CHC2-type" evidence="12">
    <location>
        <begin position="43"/>
        <end position="67"/>
    </location>
</feature>
<keyword evidence="3 12" id="KW-0808">Transferase</keyword>
<keyword evidence="9" id="KW-0460">Magnesium</keyword>
<comment type="catalytic activity">
    <reaction evidence="12">
        <text>ssDNA + n NTP = ssDNA/pppN(pN)n-1 hybrid + (n-1) diphosphate.</text>
        <dbReference type="EC" id="2.7.7.101"/>
    </reaction>
</comment>
<keyword evidence="1 12" id="KW-0240">DNA-directed RNA polymerase</keyword>
<evidence type="ECO:0000256" key="6">
    <source>
        <dbReference type="ARBA" id="ARBA00022723"/>
    </source>
</evidence>
<dbReference type="FunFam" id="3.40.1360.10:FF:000002">
    <property type="entry name" value="DNA primase"/>
    <property type="match status" value="1"/>
</dbReference>
<name>A0A017HNI0_9RHOB</name>
<evidence type="ECO:0000256" key="8">
    <source>
        <dbReference type="ARBA" id="ARBA00022833"/>
    </source>
</evidence>
<keyword evidence="4 12" id="KW-0548">Nucleotidyltransferase</keyword>
<dbReference type="Gene3D" id="3.90.980.10">
    <property type="entry name" value="DNA primase, catalytic core, N-terminal domain"/>
    <property type="match status" value="1"/>
</dbReference>
<dbReference type="SUPFAM" id="SSF57783">
    <property type="entry name" value="Zinc beta-ribbon"/>
    <property type="match status" value="1"/>
</dbReference>
<dbReference type="HOGENOM" id="CLU_013501_5_3_5"/>
<keyword evidence="6 12" id="KW-0479">Metal-binding</keyword>
<dbReference type="Pfam" id="PF13662">
    <property type="entry name" value="Toprim_4"/>
    <property type="match status" value="1"/>
</dbReference>
<evidence type="ECO:0000256" key="5">
    <source>
        <dbReference type="ARBA" id="ARBA00022705"/>
    </source>
</evidence>
<evidence type="ECO:0000256" key="4">
    <source>
        <dbReference type="ARBA" id="ARBA00022695"/>
    </source>
</evidence>
<protein>
    <recommendedName>
        <fullName evidence="12">DNA primase</fullName>
        <ecNumber evidence="12">2.7.7.101</ecNumber>
    </recommendedName>
</protein>
<dbReference type="InterPro" id="IPR050219">
    <property type="entry name" value="DnaG_primase"/>
</dbReference>
<dbReference type="Gene3D" id="3.90.580.10">
    <property type="entry name" value="Zinc finger, CHC2-type domain"/>
    <property type="match status" value="1"/>
</dbReference>
<dbReference type="GO" id="GO:0003899">
    <property type="term" value="F:DNA-directed RNA polymerase activity"/>
    <property type="evidence" value="ECO:0007669"/>
    <property type="project" value="UniProtKB-UniRule"/>
</dbReference>
<dbReference type="InterPro" id="IPR034151">
    <property type="entry name" value="TOPRIM_DnaG_bac"/>
</dbReference>
<dbReference type="NCBIfam" id="TIGR01391">
    <property type="entry name" value="dnaG"/>
    <property type="match status" value="1"/>
</dbReference>
<dbReference type="STRING" id="442562.Rumeso_02544"/>
<dbReference type="GO" id="GO:0000428">
    <property type="term" value="C:DNA-directed RNA polymerase complex"/>
    <property type="evidence" value="ECO:0007669"/>
    <property type="project" value="UniProtKB-KW"/>
</dbReference>
<dbReference type="Gene3D" id="3.40.1360.10">
    <property type="match status" value="1"/>
</dbReference>
<comment type="cofactor">
    <cofactor evidence="12">
        <name>Zn(2+)</name>
        <dbReference type="ChEBI" id="CHEBI:29105"/>
    </cofactor>
    <text evidence="12">Binds 1 zinc ion per monomer.</text>
</comment>
<gene>
    <name evidence="12" type="primary">dnaG</name>
    <name evidence="15" type="ORF">Rumeso_02544</name>
</gene>
<keyword evidence="7 12" id="KW-0863">Zinc-finger</keyword>
<dbReference type="EC" id="2.7.7.101" evidence="12"/>
<dbReference type="GO" id="GO:0005737">
    <property type="term" value="C:cytoplasm"/>
    <property type="evidence" value="ECO:0007669"/>
    <property type="project" value="TreeGrafter"/>
</dbReference>
<dbReference type="CDD" id="cd03364">
    <property type="entry name" value="TOPRIM_DnaG_primases"/>
    <property type="match status" value="1"/>
</dbReference>
<keyword evidence="2 12" id="KW-0639">Primosome</keyword>
<evidence type="ECO:0000256" key="2">
    <source>
        <dbReference type="ARBA" id="ARBA00022515"/>
    </source>
</evidence>
<keyword evidence="5 12" id="KW-0235">DNA replication</keyword>
<keyword evidence="11 12" id="KW-0804">Transcription</keyword>
<proteinExistence type="inferred from homology"/>
<dbReference type="PATRIC" id="fig|442562.3.peg.2507"/>
<dbReference type="InterPro" id="IPR006171">
    <property type="entry name" value="TOPRIM_dom"/>
</dbReference>
<dbReference type="GO" id="GO:1990077">
    <property type="term" value="C:primosome complex"/>
    <property type="evidence" value="ECO:0007669"/>
    <property type="project" value="UniProtKB-KW"/>
</dbReference>
<evidence type="ECO:0000256" key="11">
    <source>
        <dbReference type="ARBA" id="ARBA00023163"/>
    </source>
</evidence>
<comment type="subunit">
    <text evidence="12">Monomer. Interacts with DnaB.</text>
</comment>
<dbReference type="PANTHER" id="PTHR30313:SF2">
    <property type="entry name" value="DNA PRIMASE"/>
    <property type="match status" value="1"/>
</dbReference>
<dbReference type="HAMAP" id="MF_00974">
    <property type="entry name" value="DNA_primase_DnaG"/>
    <property type="match status" value="1"/>
</dbReference>
<reference evidence="15 16" key="1">
    <citation type="submission" date="2013-02" db="EMBL/GenBank/DDBJ databases">
        <authorList>
            <person name="Fiebig A."/>
            <person name="Goeker M."/>
            <person name="Klenk H.-P.P."/>
        </authorList>
    </citation>
    <scope>NUCLEOTIDE SEQUENCE [LARGE SCALE GENOMIC DNA]</scope>
    <source>
        <strain evidence="15 16">DSM 19309</strain>
    </source>
</reference>
<dbReference type="InterPro" id="IPR037068">
    <property type="entry name" value="DNA_primase_core_N_sf"/>
</dbReference>
<dbReference type="EMBL" id="AOSK01000064">
    <property type="protein sequence ID" value="EYD75926.1"/>
    <property type="molecule type" value="Genomic_DNA"/>
</dbReference>
<feature type="region of interest" description="Disordered" evidence="13">
    <location>
        <begin position="623"/>
        <end position="647"/>
    </location>
</feature>
<evidence type="ECO:0000256" key="7">
    <source>
        <dbReference type="ARBA" id="ARBA00022771"/>
    </source>
</evidence>
<keyword evidence="10 12" id="KW-0238">DNA-binding</keyword>
<dbReference type="Pfam" id="PF08275">
    <property type="entry name" value="DNAG_N"/>
    <property type="match status" value="1"/>
</dbReference>
<dbReference type="GO" id="GO:0003677">
    <property type="term" value="F:DNA binding"/>
    <property type="evidence" value="ECO:0007669"/>
    <property type="project" value="UniProtKB-KW"/>
</dbReference>
<feature type="compositionally biased region" description="Basic and acidic residues" evidence="13">
    <location>
        <begin position="623"/>
        <end position="634"/>
    </location>
</feature>
<dbReference type="InterPro" id="IPR006295">
    <property type="entry name" value="DNA_primase_DnaG"/>
</dbReference>
<keyword evidence="16" id="KW-1185">Reference proteome</keyword>
<organism evidence="15 16">
    <name type="scientific">Rubellimicrobium mesophilum DSM 19309</name>
    <dbReference type="NCBI Taxonomy" id="442562"/>
    <lineage>
        <taxon>Bacteria</taxon>
        <taxon>Pseudomonadati</taxon>
        <taxon>Pseudomonadota</taxon>
        <taxon>Alphaproteobacteria</taxon>
        <taxon>Rhodobacterales</taxon>
        <taxon>Roseobacteraceae</taxon>
        <taxon>Rubellimicrobium</taxon>
    </lineage>
</organism>
<dbReference type="Pfam" id="PF01807">
    <property type="entry name" value="Zn_ribbon_DnaG"/>
    <property type="match status" value="1"/>
</dbReference>
<feature type="region of interest" description="Disordered" evidence="13">
    <location>
        <begin position="434"/>
        <end position="454"/>
    </location>
</feature>
<dbReference type="InterPro" id="IPR002694">
    <property type="entry name" value="Znf_CHC2"/>
</dbReference>
<comment type="similarity">
    <text evidence="12">Belongs to the DnaG primase family.</text>
</comment>
<evidence type="ECO:0000256" key="3">
    <source>
        <dbReference type="ARBA" id="ARBA00022679"/>
    </source>
</evidence>